<accession>A0AAW0BE30</accession>
<evidence type="ECO:0000313" key="2">
    <source>
        <dbReference type="Proteomes" id="UP001362999"/>
    </source>
</evidence>
<keyword evidence="2" id="KW-1185">Reference proteome</keyword>
<comment type="caution">
    <text evidence="1">The sequence shown here is derived from an EMBL/GenBank/DDBJ whole genome shotgun (WGS) entry which is preliminary data.</text>
</comment>
<dbReference type="EMBL" id="JAWWNJ010000035">
    <property type="protein sequence ID" value="KAK7024080.1"/>
    <property type="molecule type" value="Genomic_DNA"/>
</dbReference>
<dbReference type="AlphaFoldDB" id="A0AAW0BE30"/>
<name>A0AAW0BE30_9AGAR</name>
<reference evidence="1 2" key="1">
    <citation type="journal article" date="2024" name="J Genomics">
        <title>Draft genome sequencing and assembly of Favolaschia claudopus CIRM-BRFM 2984 isolated from oak limbs.</title>
        <authorList>
            <person name="Navarro D."/>
            <person name="Drula E."/>
            <person name="Chaduli D."/>
            <person name="Cazenave R."/>
            <person name="Ahrendt S."/>
            <person name="Wang J."/>
            <person name="Lipzen A."/>
            <person name="Daum C."/>
            <person name="Barry K."/>
            <person name="Grigoriev I.V."/>
            <person name="Favel A."/>
            <person name="Rosso M.N."/>
            <person name="Martin F."/>
        </authorList>
    </citation>
    <scope>NUCLEOTIDE SEQUENCE [LARGE SCALE GENOMIC DNA]</scope>
    <source>
        <strain evidence="1 2">CIRM-BRFM 2984</strain>
    </source>
</reference>
<sequence>MHHIFTQASSFRRAPNVMSRKDFHQHAWNRFQSQGLVDAETRPGVIGLTSEKKPLTLEAFKQAVILKHVGESDYPNSTQPAEPPGRVVHDSWSTVPHTLATRGQGTVRMLGLVDKAFDKCFEDSLLCPPESAFAGLPVELIIYIFHLFLDAFHPSGLSYRSGRGTLLLMDLFWRTFVVTPETTRQTIEHTLQVTGPRSLSVFVLDLRPQDDTQTANDRAVLLSSFGSILPTAFRWVELEIFSFSTLTMQALADHAIRQGIPALHRFALQSMPAIQSLCLCNYRLQFNPPTSITWFCTASISRSMAQSYPRIALNISIRHSFPARTKWQTTSRLVGLLKFLDIHRALSCRSLR</sequence>
<evidence type="ECO:0000313" key="1">
    <source>
        <dbReference type="EMBL" id="KAK7024080.1"/>
    </source>
</evidence>
<dbReference type="Proteomes" id="UP001362999">
    <property type="component" value="Unassembled WGS sequence"/>
</dbReference>
<protein>
    <submittedName>
        <fullName evidence="1">Uncharacterized protein</fullName>
    </submittedName>
</protein>
<proteinExistence type="predicted"/>
<organism evidence="1 2">
    <name type="scientific">Favolaschia claudopus</name>
    <dbReference type="NCBI Taxonomy" id="2862362"/>
    <lineage>
        <taxon>Eukaryota</taxon>
        <taxon>Fungi</taxon>
        <taxon>Dikarya</taxon>
        <taxon>Basidiomycota</taxon>
        <taxon>Agaricomycotina</taxon>
        <taxon>Agaricomycetes</taxon>
        <taxon>Agaricomycetidae</taxon>
        <taxon>Agaricales</taxon>
        <taxon>Marasmiineae</taxon>
        <taxon>Mycenaceae</taxon>
        <taxon>Favolaschia</taxon>
    </lineage>
</organism>
<gene>
    <name evidence="1" type="ORF">R3P38DRAFT_3194808</name>
</gene>